<accession>A0A3D9SYH7</accession>
<reference evidence="1 2" key="1">
    <citation type="submission" date="2018-08" db="EMBL/GenBank/DDBJ databases">
        <title>Sequencing the genomes of 1000 actinobacteria strains.</title>
        <authorList>
            <person name="Klenk H.-P."/>
        </authorList>
    </citation>
    <scope>NUCLEOTIDE SEQUENCE [LARGE SCALE GENOMIC DNA]</scope>
    <source>
        <strain evidence="1 2">DSM 43927</strain>
    </source>
</reference>
<dbReference type="EMBL" id="QTTT01000001">
    <property type="protein sequence ID" value="REE96671.1"/>
    <property type="molecule type" value="Genomic_DNA"/>
</dbReference>
<proteinExistence type="predicted"/>
<evidence type="ECO:0000313" key="2">
    <source>
        <dbReference type="Proteomes" id="UP000256661"/>
    </source>
</evidence>
<keyword evidence="2" id="KW-1185">Reference proteome</keyword>
<name>A0A3D9SYH7_9ACTN</name>
<sequence length="64" mass="7004">MTPEIWDTYRLHDLACWADTSVSARAARAAHSEPYVMITVNTAGAWVADPVIAIEIEFTKGPDA</sequence>
<dbReference type="AlphaFoldDB" id="A0A3D9SYH7"/>
<organism evidence="1 2">
    <name type="scientific">Thermomonospora umbrina</name>
    <dbReference type="NCBI Taxonomy" id="111806"/>
    <lineage>
        <taxon>Bacteria</taxon>
        <taxon>Bacillati</taxon>
        <taxon>Actinomycetota</taxon>
        <taxon>Actinomycetes</taxon>
        <taxon>Streptosporangiales</taxon>
        <taxon>Thermomonosporaceae</taxon>
        <taxon>Thermomonospora</taxon>
    </lineage>
</organism>
<dbReference type="Proteomes" id="UP000256661">
    <property type="component" value="Unassembled WGS sequence"/>
</dbReference>
<gene>
    <name evidence="1" type="ORF">DFJ69_2115</name>
</gene>
<comment type="caution">
    <text evidence="1">The sequence shown here is derived from an EMBL/GenBank/DDBJ whole genome shotgun (WGS) entry which is preliminary data.</text>
</comment>
<protein>
    <submittedName>
        <fullName evidence="1">Uncharacterized protein</fullName>
    </submittedName>
</protein>
<evidence type="ECO:0000313" key="1">
    <source>
        <dbReference type="EMBL" id="REE96671.1"/>
    </source>
</evidence>